<dbReference type="Gene3D" id="3.30.230.130">
    <property type="entry name" value="Cullin, Chain C, Domain 2"/>
    <property type="match status" value="1"/>
</dbReference>
<name>A0ABQ0DA41_9EUKA</name>
<keyword evidence="2" id="KW-1185">Reference proteome</keyword>
<reference evidence="1 2" key="1">
    <citation type="journal article" date="2019" name="PLoS Negl. Trop. Dis.">
        <title>Whole genome sequencing of Entamoeba nuttalli reveals mammalian host-related molecular signatures and a novel octapeptide-repeat surface protein.</title>
        <authorList>
            <person name="Tanaka M."/>
            <person name="Makiuchi T."/>
            <person name="Komiyama T."/>
            <person name="Shiina T."/>
            <person name="Osaki K."/>
            <person name="Tachibana H."/>
        </authorList>
    </citation>
    <scope>NUCLEOTIDE SEQUENCE [LARGE SCALE GENOMIC DNA]</scope>
    <source>
        <strain evidence="1 2">P19-061405</strain>
    </source>
</reference>
<dbReference type="EMBL" id="BAAFRS010000041">
    <property type="protein sequence ID" value="GAB1219720.1"/>
    <property type="molecule type" value="Genomic_DNA"/>
</dbReference>
<gene>
    <name evidence="1" type="ORF">ENUP19_0041G0066</name>
</gene>
<evidence type="ECO:0000313" key="2">
    <source>
        <dbReference type="Proteomes" id="UP001628156"/>
    </source>
</evidence>
<evidence type="ECO:0008006" key="3">
    <source>
        <dbReference type="Google" id="ProtNLM"/>
    </source>
</evidence>
<dbReference type="SUPFAM" id="SSF75632">
    <property type="entry name" value="Cullin homology domain"/>
    <property type="match status" value="1"/>
</dbReference>
<dbReference type="PANTHER" id="PTHR45957">
    <property type="entry name" value="ANAPHASE-PROMOTING COMPLEX SUBUNIT 2"/>
    <property type="match status" value="1"/>
</dbReference>
<comment type="caution">
    <text evidence="1">The sequence shown here is derived from an EMBL/GenBank/DDBJ whole genome shotgun (WGS) entry which is preliminary data.</text>
</comment>
<proteinExistence type="predicted"/>
<dbReference type="InterPro" id="IPR036317">
    <property type="entry name" value="Cullin_homology_sf"/>
</dbReference>
<organism evidence="1 2">
    <name type="scientific">Entamoeba nuttalli</name>
    <dbReference type="NCBI Taxonomy" id="412467"/>
    <lineage>
        <taxon>Eukaryota</taxon>
        <taxon>Amoebozoa</taxon>
        <taxon>Evosea</taxon>
        <taxon>Archamoebae</taxon>
        <taxon>Mastigamoebida</taxon>
        <taxon>Entamoebidae</taxon>
        <taxon>Entamoeba</taxon>
    </lineage>
</organism>
<dbReference type="InterPro" id="IPR044554">
    <property type="entry name" value="ANAPC2"/>
</dbReference>
<accession>A0ABQ0DA41</accession>
<evidence type="ECO:0000313" key="1">
    <source>
        <dbReference type="EMBL" id="GAB1219720.1"/>
    </source>
</evidence>
<sequence length="485" mass="55860">METQTSLDSLINQCLIADTLNFFSLFHQICFQVNQRHFETIHEQALLYNKLFDVFPLLLKQTLSLLTSNSGQGIPDILISTLRLIRTFPFNSIVSDITSDLLHEIVQYYLSQVDSLHQLNIITQLLIPFYSPNFNQQIALLYFKKYIPQLPHLIISTSLIPQFVDFQEICHSNKLLANYCVSKIIELFKFDKNTNSKVFLISLMNSMKNLCIIDGSLQLCKMCFEIAFQSIHIVLLSDFLQFLQQENLPDNCFNSEQWDLISLSSPSFIPLPPEYIGKIPIQILKTIAQHYGEQLLIEYENGLASKLLHCGLDELQALNHVYQFLQKNVFGEDCPGQVMFNDVQKSLAEMKKTKTFNTLIISPAYWPELNSIKYTDLEEIKEKKKEVIRNYKSSHPKQILTFQQAGVVKLNYTNLKGVVTYHVVTPLQATVLITITKEENGILLNELEHKLGLNETMTSNIVMYWLEQRVISASDYMGSILLHKE</sequence>
<protein>
    <recommendedName>
        <fullName evidence="3">Cullin family profile domain-containing protein</fullName>
    </recommendedName>
</protein>
<dbReference type="PANTHER" id="PTHR45957:SF1">
    <property type="entry name" value="ANAPHASE-PROMOTING COMPLEX SUBUNIT 2"/>
    <property type="match status" value="1"/>
</dbReference>
<dbReference type="Proteomes" id="UP001628156">
    <property type="component" value="Unassembled WGS sequence"/>
</dbReference>